<reference evidence="2" key="1">
    <citation type="submission" date="2021-06" db="EMBL/GenBank/DDBJ databases">
        <authorList>
            <person name="Kallberg Y."/>
            <person name="Tangrot J."/>
            <person name="Rosling A."/>
        </authorList>
    </citation>
    <scope>NUCLEOTIDE SEQUENCE</scope>
    <source>
        <strain evidence="2">IN212</strain>
    </source>
</reference>
<evidence type="ECO:0000259" key="1">
    <source>
        <dbReference type="Pfam" id="PF21530"/>
    </source>
</evidence>
<dbReference type="EMBL" id="CAJVPZ010001483">
    <property type="protein sequence ID" value="CAG8493439.1"/>
    <property type="molecule type" value="Genomic_DNA"/>
</dbReference>
<evidence type="ECO:0000313" key="2">
    <source>
        <dbReference type="EMBL" id="CAG8493439.1"/>
    </source>
</evidence>
<comment type="caution">
    <text evidence="2">The sequence shown here is derived from an EMBL/GenBank/DDBJ whole genome shotgun (WGS) entry which is preliminary data.</text>
</comment>
<name>A0A9N8ZE91_9GLOM</name>
<protein>
    <submittedName>
        <fullName evidence="2">18904_t:CDS:1</fullName>
    </submittedName>
</protein>
<accession>A0A9N8ZE91</accession>
<dbReference type="InterPro" id="IPR049163">
    <property type="entry name" value="Pif1-like_2B_dom"/>
</dbReference>
<dbReference type="AlphaFoldDB" id="A0A9N8ZE91"/>
<dbReference type="Pfam" id="PF21530">
    <property type="entry name" value="Pif1_2B_dom"/>
    <property type="match status" value="1"/>
</dbReference>
<feature type="domain" description="DNA helicase Pif1-like 2B" evidence="1">
    <location>
        <begin position="56"/>
        <end position="91"/>
    </location>
</feature>
<dbReference type="OrthoDB" id="3353471at2759"/>
<sequence length="106" mass="11809">NFSADQEQLHQNHTLAINGTLQEIASMLTESGRCIYNIVKENDEIINDHPTATPDYLVQLTHPGIPNHEIQLKTGAICSIMRNISIHKGLVKNACVIIKKPRTVLN</sequence>
<organism evidence="2 3">
    <name type="scientific">Racocetra fulgida</name>
    <dbReference type="NCBI Taxonomy" id="60492"/>
    <lineage>
        <taxon>Eukaryota</taxon>
        <taxon>Fungi</taxon>
        <taxon>Fungi incertae sedis</taxon>
        <taxon>Mucoromycota</taxon>
        <taxon>Glomeromycotina</taxon>
        <taxon>Glomeromycetes</taxon>
        <taxon>Diversisporales</taxon>
        <taxon>Gigasporaceae</taxon>
        <taxon>Racocetra</taxon>
    </lineage>
</organism>
<evidence type="ECO:0000313" key="3">
    <source>
        <dbReference type="Proteomes" id="UP000789396"/>
    </source>
</evidence>
<keyword evidence="3" id="KW-1185">Reference proteome</keyword>
<feature type="non-terminal residue" evidence="2">
    <location>
        <position position="106"/>
    </location>
</feature>
<gene>
    <name evidence="2" type="ORF">RFULGI_LOCUS2091</name>
</gene>
<proteinExistence type="predicted"/>
<dbReference type="Proteomes" id="UP000789396">
    <property type="component" value="Unassembled WGS sequence"/>
</dbReference>